<dbReference type="InterPro" id="IPR009110">
    <property type="entry name" value="Nuc_rcpt_coact"/>
</dbReference>
<dbReference type="InterPro" id="IPR028822">
    <property type="entry name" value="NCOA2_bHLH"/>
</dbReference>
<keyword evidence="5" id="KW-0090">Biological rhythms</keyword>
<feature type="compositionally biased region" description="Basic and acidic residues" evidence="11">
    <location>
        <begin position="631"/>
        <end position="652"/>
    </location>
</feature>
<feature type="domain" description="BHLH" evidence="13">
    <location>
        <begin position="27"/>
        <end position="84"/>
    </location>
</feature>
<dbReference type="PANTHER" id="PTHR10684:SF2">
    <property type="entry name" value="NUCLEAR RECEPTOR COACTIVATOR 2"/>
    <property type="match status" value="1"/>
</dbReference>
<feature type="region of interest" description="Disordered" evidence="11">
    <location>
        <begin position="667"/>
        <end position="700"/>
    </location>
</feature>
<dbReference type="GO" id="GO:0032870">
    <property type="term" value="P:cellular response to hormone stimulus"/>
    <property type="evidence" value="ECO:0007669"/>
    <property type="project" value="TreeGrafter"/>
</dbReference>
<keyword evidence="7 9" id="KW-0804">Transcription</keyword>
<dbReference type="SUPFAM" id="SSF55785">
    <property type="entry name" value="PYP-like sensor domain (PAS domain)"/>
    <property type="match status" value="2"/>
</dbReference>
<dbReference type="Pfam" id="PF08832">
    <property type="entry name" value="SRC-1"/>
    <property type="match status" value="1"/>
</dbReference>
<evidence type="ECO:0000313" key="14">
    <source>
        <dbReference type="Ensembl" id="ENSSLUP00000031377.1"/>
    </source>
</evidence>
<dbReference type="PROSITE" id="PS50888">
    <property type="entry name" value="BHLH"/>
    <property type="match status" value="1"/>
</dbReference>
<evidence type="ECO:0000256" key="5">
    <source>
        <dbReference type="ARBA" id="ARBA00023108"/>
    </source>
</evidence>
<comment type="similarity">
    <text evidence="2 9">Belongs to the SRC/p160 nuclear receptor coactivator family.</text>
</comment>
<keyword evidence="6 9" id="KW-0010">Activator</keyword>
<reference evidence="14" key="2">
    <citation type="submission" date="2025-09" db="UniProtKB">
        <authorList>
            <consortium name="Ensembl"/>
        </authorList>
    </citation>
    <scope>IDENTIFICATION</scope>
</reference>
<dbReference type="InterPro" id="IPR010011">
    <property type="entry name" value="NCO_DUF1518"/>
</dbReference>
<dbReference type="InterPro" id="IPR013767">
    <property type="entry name" value="PAS_fold"/>
</dbReference>
<dbReference type="InterPro" id="IPR000014">
    <property type="entry name" value="PAS"/>
</dbReference>
<feature type="region of interest" description="Disordered" evidence="11">
    <location>
        <begin position="779"/>
        <end position="812"/>
    </location>
</feature>
<evidence type="ECO:0000256" key="4">
    <source>
        <dbReference type="ARBA" id="ARBA00023015"/>
    </source>
</evidence>
<evidence type="ECO:0000256" key="1">
    <source>
        <dbReference type="ARBA" id="ARBA00004123"/>
    </source>
</evidence>
<evidence type="ECO:0000256" key="11">
    <source>
        <dbReference type="SAM" id="MobiDB-lite"/>
    </source>
</evidence>
<dbReference type="SUPFAM" id="SSF69125">
    <property type="entry name" value="Nuclear receptor coactivator interlocking domain"/>
    <property type="match status" value="1"/>
</dbReference>
<name>A0A8D0D3U6_SANLU</name>
<feature type="compositionally biased region" description="Polar residues" evidence="11">
    <location>
        <begin position="423"/>
        <end position="433"/>
    </location>
</feature>
<dbReference type="Pfam" id="PF00989">
    <property type="entry name" value="PAS"/>
    <property type="match status" value="1"/>
</dbReference>
<keyword evidence="8 9" id="KW-0539">Nucleus</keyword>
<evidence type="ECO:0000256" key="8">
    <source>
        <dbReference type="ARBA" id="ARBA00023242"/>
    </source>
</evidence>
<evidence type="ECO:0000256" key="9">
    <source>
        <dbReference type="PIRNR" id="PIRNR038181"/>
    </source>
</evidence>
<dbReference type="InterPro" id="IPR017426">
    <property type="entry name" value="Nuclear_rcpt_coactivator"/>
</dbReference>
<dbReference type="FunFam" id="3.30.450.20:FF:000008">
    <property type="entry name" value="Nuclear receptor coactivator"/>
    <property type="match status" value="1"/>
</dbReference>
<dbReference type="GeneTree" id="ENSGT00950000183021"/>
<keyword evidence="4 9" id="KW-0805">Transcription regulation</keyword>
<dbReference type="InterPro" id="IPR011598">
    <property type="entry name" value="bHLH_dom"/>
</dbReference>
<dbReference type="GO" id="GO:0005634">
    <property type="term" value="C:nucleus"/>
    <property type="evidence" value="ECO:0007669"/>
    <property type="project" value="UniProtKB-SubCell"/>
</dbReference>
<feature type="region of interest" description="Disordered" evidence="11">
    <location>
        <begin position="731"/>
        <end position="766"/>
    </location>
</feature>
<feature type="compositionally biased region" description="Polar residues" evidence="11">
    <location>
        <begin position="619"/>
        <end position="628"/>
    </location>
</feature>
<evidence type="ECO:0000256" key="7">
    <source>
        <dbReference type="ARBA" id="ARBA00023163"/>
    </source>
</evidence>
<organism evidence="14 15">
    <name type="scientific">Sander lucioperca</name>
    <name type="common">Pike-perch</name>
    <name type="synonym">Perca lucioperca</name>
    <dbReference type="NCBI Taxonomy" id="283035"/>
    <lineage>
        <taxon>Eukaryota</taxon>
        <taxon>Metazoa</taxon>
        <taxon>Chordata</taxon>
        <taxon>Craniata</taxon>
        <taxon>Vertebrata</taxon>
        <taxon>Euteleostomi</taxon>
        <taxon>Actinopterygii</taxon>
        <taxon>Neopterygii</taxon>
        <taxon>Teleostei</taxon>
        <taxon>Neoteleostei</taxon>
        <taxon>Acanthomorphata</taxon>
        <taxon>Eupercaria</taxon>
        <taxon>Perciformes</taxon>
        <taxon>Percoidei</taxon>
        <taxon>Percidae</taxon>
        <taxon>Luciopercinae</taxon>
        <taxon>Sander</taxon>
    </lineage>
</organism>
<dbReference type="Ensembl" id="ENSSLUT00000032376.1">
    <property type="protein sequence ID" value="ENSSLUP00000031377.1"/>
    <property type="gene ID" value="ENSSLUG00000013911.1"/>
</dbReference>
<dbReference type="SMART" id="SM00091">
    <property type="entry name" value="PAS"/>
    <property type="match status" value="1"/>
</dbReference>
<evidence type="ECO:0000259" key="12">
    <source>
        <dbReference type="PROSITE" id="PS50112"/>
    </source>
</evidence>
<dbReference type="Pfam" id="PF08815">
    <property type="entry name" value="Nuc_rec_co-act"/>
    <property type="match status" value="1"/>
</dbReference>
<keyword evidence="10" id="KW-0175">Coiled coil</keyword>
<dbReference type="SMART" id="SM01151">
    <property type="entry name" value="DUF1518"/>
    <property type="match status" value="1"/>
</dbReference>
<dbReference type="FunFam" id="3.30.450.20:FF:000007">
    <property type="entry name" value="Nuclear receptor coactivator"/>
    <property type="match status" value="1"/>
</dbReference>
<evidence type="ECO:0000256" key="6">
    <source>
        <dbReference type="ARBA" id="ARBA00023159"/>
    </source>
</evidence>
<dbReference type="GO" id="GO:0048511">
    <property type="term" value="P:rhythmic process"/>
    <property type="evidence" value="ECO:0007669"/>
    <property type="project" value="UniProtKB-KW"/>
</dbReference>
<feature type="compositionally biased region" description="Polar residues" evidence="11">
    <location>
        <begin position="737"/>
        <end position="748"/>
    </location>
</feature>
<dbReference type="Pfam" id="PF07469">
    <property type="entry name" value="DUF1518"/>
    <property type="match status" value="1"/>
</dbReference>
<keyword evidence="3" id="KW-0677">Repeat</keyword>
<protein>
    <recommendedName>
        <fullName evidence="9">Nuclear receptor coactivator</fullName>
    </recommendedName>
</protein>
<dbReference type="PANTHER" id="PTHR10684">
    <property type="entry name" value="NUCLEAR RECEPTOR COACTIVATOR"/>
    <property type="match status" value="1"/>
</dbReference>
<dbReference type="Pfam" id="PF14598">
    <property type="entry name" value="PAS_11"/>
    <property type="match status" value="1"/>
</dbReference>
<dbReference type="GO" id="GO:0045944">
    <property type="term" value="P:positive regulation of transcription by RNA polymerase II"/>
    <property type="evidence" value="ECO:0007669"/>
    <property type="project" value="TreeGrafter"/>
</dbReference>
<dbReference type="InterPro" id="IPR035965">
    <property type="entry name" value="PAS-like_dom_sf"/>
</dbReference>
<proteinExistence type="inferred from homology"/>
<reference evidence="14" key="1">
    <citation type="submission" date="2025-08" db="UniProtKB">
        <authorList>
            <consortium name="Ensembl"/>
        </authorList>
    </citation>
    <scope>IDENTIFICATION</scope>
</reference>
<feature type="region of interest" description="Disordered" evidence="11">
    <location>
        <begin position="554"/>
        <end position="652"/>
    </location>
</feature>
<dbReference type="CDD" id="cd00130">
    <property type="entry name" value="PAS"/>
    <property type="match status" value="1"/>
</dbReference>
<feature type="compositionally biased region" description="Polar residues" evidence="11">
    <location>
        <begin position="469"/>
        <end position="479"/>
    </location>
</feature>
<dbReference type="InterPro" id="IPR032565">
    <property type="entry name" value="NCOA2/3_DUF4927"/>
</dbReference>
<dbReference type="Pfam" id="PF16279">
    <property type="entry name" value="DUF4927"/>
    <property type="match status" value="1"/>
</dbReference>
<dbReference type="InterPro" id="IPR056193">
    <property type="entry name" value="bHLH_NCOA1-3"/>
</dbReference>
<dbReference type="Pfam" id="PF23172">
    <property type="entry name" value="bHLH_NCOA"/>
    <property type="match status" value="1"/>
</dbReference>
<sequence length="1403" mass="151749">MSGVGENPSDPARAESRKRKECSAVLLGPSPKRNNEKRNREHENKYIEELAELIFANFNDIDNFNVKPDKCAILKETVKQIRQIKEQEKAAAANEEEVQKADVSSTGQSVIDKDALGPMMLEALDGFFFVVNMEGNIVFVSENVTQYLRYNQEELMNTSVYSVLHVGDHAEFIKNLLPKSLVNGVPWSSEGPRRNSHTFNCRMLVNPHSDNQDEAHEPQQQKYETMQCFAVSEPKSIKEEGDDFQSCLICVARRVPMKERPMLPTHESFTTRQDLQGKITSLDTSLLRASMKPGWEDLVRRCIQRFHLQNDGEMSFAKRHQQEVLRHGQAFSPIYRFSLSDGTIVSAHTKSKLVRSPATNEPQLYMSLHILQREQTVCGMGQDMGPGSQATGMAPKPMNSSTPSMTPPTPGSLPGSGPLGQDITISSNSTPFSSPGPAGPREPAAMGGHMQGYRFGCPPPHNHTGGMQPPQQGPNWRMNSPSRASPSPAGGPHPPQQNSMLSPRHRGSPGVAGSPRVAGGLHSPSPMGISSTTSTHANSYTSSSLSALQVLSECHGVGHGHGPPHAHTLGSPDNKIGSPAGVTPGSGVNTHLMSKLGGGSGTAGATGDSFGPHTEVGQGHTQGQTESNLAEPKEEREGPPDGHDAHNRLHDNKGHTKLLQLLTTKPEPLETPLSPGAGGEGKDQAGIGVRGGHTGGNTHATSLKEKHKILHQLLQNSTSPVDLAKLTAEATGKEMGQDQTQGAGSTASGADIAPKQEPLSPKKKDNALLRYLLDKDDTGLKDKVPKLEPGEVKVEGGKHPNVKTEKQDTGYDRAEQVRPGSSELDDILNDLQNAQPQLFCEPRPVSLPSPMDKQNIINDILFNYFIIDFSIVAHLAKTHLFLPSDFAGVRPGQPGRGLPVRSVSLDMNVSPQQSSLQYPIRATSPYTLMQQQQQQGMVGSHSMMANQVGIVNTGGSQPDMDIGMVSHHFSQQQAPPNQTAPWPDSMMPIDQTAFVNQTRPVHSVPQDELLCSTGHGSGDGSAVDEGALMSQLYTALKDFDGLEEIDRALGIPALVEQNQSLEPDQFSQDPSMMIDQKPPMYTQQFGPPQSHMTQRGYPGAPMQEPGFHPMAGQIGPRPSYPMMRMQARPGLRPAGVVPNQPNALRLQLQHRLQSQQNRQPMMTQMSSVSNVNLPLRASAPNQGTINAQMLAQRQRELLSNHLRQRQQQAQQVQQQRSMAMRAQGLNLPPNMAAGGMSNPRIPQANPQQFPYPPSYGMSQQADGGFGGPGTPQSPLLSPRMAHTQSPMMQQGQGNAAFQGSPDMNGWPQGNMGGNSMFSQQQASPQFTQQSNSNMYNGNGMNLNNVSMASNMATSSMNSMGQMAGQMSVTSMASGPSPGLPSMGQEQVNTGQILTHSFSKWGQN</sequence>
<dbReference type="GO" id="GO:0016922">
    <property type="term" value="F:nuclear receptor binding"/>
    <property type="evidence" value="ECO:0007669"/>
    <property type="project" value="UniProtKB-UniRule"/>
</dbReference>
<dbReference type="PIRSF" id="PIRSF038181">
    <property type="entry name" value="Nuclear_receptor_coactivator"/>
    <property type="match status" value="1"/>
</dbReference>
<dbReference type="InterPro" id="IPR014935">
    <property type="entry name" value="SRC/p160_LXXLL"/>
</dbReference>
<dbReference type="Gene3D" id="4.10.280.10">
    <property type="entry name" value="Helix-loop-helix DNA-binding domain"/>
    <property type="match status" value="1"/>
</dbReference>
<dbReference type="CDD" id="cd18950">
    <property type="entry name" value="bHLH-PAS_NCoA2_SRC2"/>
    <property type="match status" value="1"/>
</dbReference>
<dbReference type="Gene3D" id="3.30.450.20">
    <property type="entry name" value="PAS domain"/>
    <property type="match status" value="2"/>
</dbReference>
<dbReference type="InterPro" id="IPR014920">
    <property type="entry name" value="Nuc_rcpt_coact_Ncoa-typ"/>
</dbReference>
<evidence type="ECO:0000256" key="2">
    <source>
        <dbReference type="ARBA" id="ARBA00009933"/>
    </source>
</evidence>
<accession>A0A8D0D3U6</accession>
<dbReference type="GO" id="GO:0046983">
    <property type="term" value="F:protein dimerization activity"/>
    <property type="evidence" value="ECO:0007669"/>
    <property type="project" value="InterPro"/>
</dbReference>
<dbReference type="Gene3D" id="6.10.140.20">
    <property type="entry name" value="Nuclear receptor coactivator, Ncoa-type, interlocking domain"/>
    <property type="match status" value="1"/>
</dbReference>
<dbReference type="PROSITE" id="PS50112">
    <property type="entry name" value="PAS"/>
    <property type="match status" value="1"/>
</dbReference>
<dbReference type="SMART" id="SM00353">
    <property type="entry name" value="HLH"/>
    <property type="match status" value="1"/>
</dbReference>
<dbReference type="SUPFAM" id="SSF47459">
    <property type="entry name" value="HLH, helix-loop-helix DNA-binding domain"/>
    <property type="match status" value="1"/>
</dbReference>
<dbReference type="InterPro" id="IPR036638">
    <property type="entry name" value="HLH_DNA-bd_sf"/>
</dbReference>
<gene>
    <name evidence="14" type="primary">ncoa2</name>
</gene>
<evidence type="ECO:0000256" key="3">
    <source>
        <dbReference type="ARBA" id="ARBA00022737"/>
    </source>
</evidence>
<feature type="domain" description="PAS" evidence="12">
    <location>
        <begin position="120"/>
        <end position="184"/>
    </location>
</feature>
<feature type="region of interest" description="Disordered" evidence="11">
    <location>
        <begin position="386"/>
        <end position="540"/>
    </location>
</feature>
<evidence type="ECO:0000259" key="13">
    <source>
        <dbReference type="PROSITE" id="PS50888"/>
    </source>
</evidence>
<dbReference type="GO" id="GO:0003713">
    <property type="term" value="F:transcription coactivator activity"/>
    <property type="evidence" value="ECO:0007669"/>
    <property type="project" value="InterPro"/>
</dbReference>
<dbReference type="InterPro" id="IPR037077">
    <property type="entry name" value="Nuc_rcpt_coact_Ncoa_int_sf"/>
</dbReference>
<feature type="compositionally biased region" description="Polar residues" evidence="11">
    <location>
        <begin position="528"/>
        <end position="540"/>
    </location>
</feature>
<evidence type="ECO:0000256" key="10">
    <source>
        <dbReference type="SAM" id="Coils"/>
    </source>
</evidence>
<dbReference type="FunFam" id="4.10.280.10:FF:000008">
    <property type="entry name" value="Nuclear receptor coactivator"/>
    <property type="match status" value="1"/>
</dbReference>
<evidence type="ECO:0000313" key="15">
    <source>
        <dbReference type="Proteomes" id="UP000694568"/>
    </source>
</evidence>
<feature type="coiled-coil region" evidence="10">
    <location>
        <begin position="74"/>
        <end position="104"/>
    </location>
</feature>
<comment type="subcellular location">
    <subcellularLocation>
        <location evidence="1 9">Nucleus</location>
    </subcellularLocation>
</comment>
<feature type="region of interest" description="Disordered" evidence="11">
    <location>
        <begin position="1"/>
        <end position="40"/>
    </location>
</feature>
<dbReference type="Proteomes" id="UP000694568">
    <property type="component" value="Unplaced"/>
</dbReference>
<dbReference type="Pfam" id="PF16665">
    <property type="entry name" value="NCOA_u2"/>
    <property type="match status" value="1"/>
</dbReference>
<keyword evidence="15" id="KW-1185">Reference proteome</keyword>